<protein>
    <submittedName>
        <fullName evidence="2">Uncharacterized protein</fullName>
    </submittedName>
</protein>
<keyword evidence="1" id="KW-0472">Membrane</keyword>
<evidence type="ECO:0000313" key="3">
    <source>
        <dbReference type="Proteomes" id="UP000188602"/>
    </source>
</evidence>
<name>A0A1V3JR60_9PAST</name>
<dbReference type="OrthoDB" id="9955932at2"/>
<sequence length="120" mass="14184">MKKKLFIVNLFIIIASVLYGIFSGSIGYNYTKKQEGERLYMVLNVQFKDKILYQDIGFRYINLKFRLLGELQIYKDFVSKRGYSEMGENVYCKNENLITLHNNTATTIEFLYEYDSPLCK</sequence>
<proteinExistence type="predicted"/>
<gene>
    <name evidence="2" type="ORF">BKL49_06065</name>
</gene>
<keyword evidence="1" id="KW-1133">Transmembrane helix</keyword>
<evidence type="ECO:0000256" key="1">
    <source>
        <dbReference type="SAM" id="Phobius"/>
    </source>
</evidence>
<dbReference type="Proteomes" id="UP000188602">
    <property type="component" value="Unassembled WGS sequence"/>
</dbReference>
<accession>A0A1V3JR60</accession>
<keyword evidence="1" id="KW-0812">Transmembrane</keyword>
<organism evidence="2 3">
    <name type="scientific">Rodentibacter myodis</name>
    <dbReference type="NCBI Taxonomy" id="1907939"/>
    <lineage>
        <taxon>Bacteria</taxon>
        <taxon>Pseudomonadati</taxon>
        <taxon>Pseudomonadota</taxon>
        <taxon>Gammaproteobacteria</taxon>
        <taxon>Pasteurellales</taxon>
        <taxon>Pasteurellaceae</taxon>
        <taxon>Rodentibacter</taxon>
    </lineage>
</organism>
<dbReference type="STRING" id="1907939.BKL49_06065"/>
<evidence type="ECO:0000313" key="2">
    <source>
        <dbReference type="EMBL" id="OOF59099.1"/>
    </source>
</evidence>
<comment type="caution">
    <text evidence="2">The sequence shown here is derived from an EMBL/GenBank/DDBJ whole genome shotgun (WGS) entry which is preliminary data.</text>
</comment>
<keyword evidence="3" id="KW-1185">Reference proteome</keyword>
<dbReference type="RefSeq" id="WP_077423718.1">
    <property type="nucleotide sequence ID" value="NZ_MLHQ01000011.1"/>
</dbReference>
<dbReference type="AlphaFoldDB" id="A0A1V3JR60"/>
<feature type="transmembrane region" description="Helical" evidence="1">
    <location>
        <begin position="6"/>
        <end position="31"/>
    </location>
</feature>
<dbReference type="EMBL" id="MLHQ01000011">
    <property type="protein sequence ID" value="OOF59099.1"/>
    <property type="molecule type" value="Genomic_DNA"/>
</dbReference>
<reference evidence="2 3" key="1">
    <citation type="submission" date="2016-10" db="EMBL/GenBank/DDBJ databases">
        <title>Rodentibacter gen. nov. and new species.</title>
        <authorList>
            <person name="Christensen H."/>
        </authorList>
    </citation>
    <scope>NUCLEOTIDE SEQUENCE [LARGE SCALE GENOMIC DNA]</scope>
    <source>
        <strain evidence="2 3">Ac151</strain>
    </source>
</reference>